<dbReference type="Gene3D" id="3.90.550.10">
    <property type="entry name" value="Spore Coat Polysaccharide Biosynthesis Protein SpsA, Chain A"/>
    <property type="match status" value="1"/>
</dbReference>
<dbReference type="RefSeq" id="WP_157476770.1">
    <property type="nucleotide sequence ID" value="NZ_CP046566.1"/>
</dbReference>
<dbReference type="AlphaFoldDB" id="A0A6I6G592"/>
<keyword evidence="2" id="KW-0808">Transferase</keyword>
<evidence type="ECO:0000313" key="3">
    <source>
        <dbReference type="Proteomes" id="UP000426027"/>
    </source>
</evidence>
<dbReference type="EMBL" id="CP046566">
    <property type="protein sequence ID" value="QGW27224.1"/>
    <property type="molecule type" value="Genomic_DNA"/>
</dbReference>
<dbReference type="InterPro" id="IPR029044">
    <property type="entry name" value="Nucleotide-diphossugar_trans"/>
</dbReference>
<organism evidence="2 3">
    <name type="scientific">Phnomibacter ginsenosidimutans</name>
    <dbReference type="NCBI Taxonomy" id="2676868"/>
    <lineage>
        <taxon>Bacteria</taxon>
        <taxon>Pseudomonadati</taxon>
        <taxon>Bacteroidota</taxon>
        <taxon>Chitinophagia</taxon>
        <taxon>Chitinophagales</taxon>
        <taxon>Chitinophagaceae</taxon>
        <taxon>Phnomibacter</taxon>
    </lineage>
</organism>
<dbReference type="Pfam" id="PF00535">
    <property type="entry name" value="Glycos_transf_2"/>
    <property type="match status" value="1"/>
</dbReference>
<evidence type="ECO:0000313" key="2">
    <source>
        <dbReference type="EMBL" id="QGW27224.1"/>
    </source>
</evidence>
<dbReference type="InterPro" id="IPR050256">
    <property type="entry name" value="Glycosyltransferase_2"/>
</dbReference>
<evidence type="ECO:0000259" key="1">
    <source>
        <dbReference type="Pfam" id="PF00535"/>
    </source>
</evidence>
<dbReference type="CDD" id="cd04179">
    <property type="entry name" value="DPM_DPG-synthase_like"/>
    <property type="match status" value="1"/>
</dbReference>
<dbReference type="GO" id="GO:0016740">
    <property type="term" value="F:transferase activity"/>
    <property type="evidence" value="ECO:0007669"/>
    <property type="project" value="UniProtKB-KW"/>
</dbReference>
<protein>
    <submittedName>
        <fullName evidence="2">Glycosyltransferase</fullName>
    </submittedName>
</protein>
<proteinExistence type="predicted"/>
<dbReference type="PANTHER" id="PTHR48090">
    <property type="entry name" value="UNDECAPRENYL-PHOSPHATE 4-DEOXY-4-FORMAMIDO-L-ARABINOSE TRANSFERASE-RELATED"/>
    <property type="match status" value="1"/>
</dbReference>
<accession>A0A6I6G592</accession>
<name>A0A6I6G592_9BACT</name>
<sequence length="149" mass="16163">MLSISVVMPCLNEARTLANCIRNAQQALQQAGIAQYEIIIADNGSTDDSLQIAASFQASVVQVTTKGYGAALHAGISAAQYEWIVFADADESYNFGDLPNFLPAMQQHYSLIVGNRFAGGIDKGAMPFYTVIWAHRLFHGLAGSRLAWH</sequence>
<reference evidence="2 3" key="1">
    <citation type="submission" date="2019-11" db="EMBL/GenBank/DDBJ databases">
        <authorList>
            <person name="Im W.T."/>
        </authorList>
    </citation>
    <scope>NUCLEOTIDE SEQUENCE [LARGE SCALE GENOMIC DNA]</scope>
    <source>
        <strain evidence="2 3">SB-02</strain>
    </source>
</reference>
<dbReference type="InterPro" id="IPR001173">
    <property type="entry name" value="Glyco_trans_2-like"/>
</dbReference>
<dbReference type="KEGG" id="fls:GLV81_03090"/>
<feature type="domain" description="Glycosyltransferase 2-like" evidence="1">
    <location>
        <begin position="5"/>
        <end position="131"/>
    </location>
</feature>
<dbReference type="SUPFAM" id="SSF53448">
    <property type="entry name" value="Nucleotide-diphospho-sugar transferases"/>
    <property type="match status" value="1"/>
</dbReference>
<keyword evidence="3" id="KW-1185">Reference proteome</keyword>
<dbReference type="Proteomes" id="UP000426027">
    <property type="component" value="Chromosome"/>
</dbReference>
<gene>
    <name evidence="2" type="ORF">GLV81_03090</name>
</gene>